<dbReference type="InterPro" id="IPR021719">
    <property type="entry name" value="Prot_inh_I78"/>
</dbReference>
<gene>
    <name evidence="2" type="ORF">HUK68_03950</name>
</gene>
<sequence length="109" mass="11476">MPLRTAPLLVSATALALLAGCSNMNAPWSSGSSSTERAPAPKQICNAQPAQSFVGRTNTAQNLEQARQRAGAGMARVIHPGQMTTKEFNAERLNLEVDATGRILAVRCG</sequence>
<dbReference type="Pfam" id="PF11720">
    <property type="entry name" value="Inhibitor_I78"/>
    <property type="match status" value="1"/>
</dbReference>
<name>A0A6N1X306_9BURK</name>
<accession>A0A6N1X306</accession>
<evidence type="ECO:0000313" key="2">
    <source>
        <dbReference type="EMBL" id="QKV52120.1"/>
    </source>
</evidence>
<dbReference type="EMBL" id="CP054840">
    <property type="protein sequence ID" value="QKV52120.1"/>
    <property type="molecule type" value="Genomic_DNA"/>
</dbReference>
<proteinExistence type="predicted"/>
<feature type="signal peptide" evidence="1">
    <location>
        <begin position="1"/>
        <end position="26"/>
    </location>
</feature>
<organism evidence="2 3">
    <name type="scientific">Comamonas antarctica</name>
    <dbReference type="NCBI Taxonomy" id="2743470"/>
    <lineage>
        <taxon>Bacteria</taxon>
        <taxon>Pseudomonadati</taxon>
        <taxon>Pseudomonadota</taxon>
        <taxon>Betaproteobacteria</taxon>
        <taxon>Burkholderiales</taxon>
        <taxon>Comamonadaceae</taxon>
        <taxon>Comamonas</taxon>
    </lineage>
</organism>
<keyword evidence="1" id="KW-0732">Signal</keyword>
<feature type="chain" id="PRO_5026869911" evidence="1">
    <location>
        <begin position="27"/>
        <end position="109"/>
    </location>
</feature>
<protein>
    <submittedName>
        <fullName evidence="2">Proteinase inhibitor I78</fullName>
    </submittedName>
</protein>
<reference evidence="2 3" key="1">
    <citation type="submission" date="2020-06" db="EMBL/GenBank/DDBJ databases">
        <title>Acidovorax antarctica sp. nov., isolated from Corinth ice sheet soil, Antarctic Fields Peninsula.</title>
        <authorList>
            <person name="Xu Q."/>
            <person name="Peng F."/>
        </authorList>
    </citation>
    <scope>NUCLEOTIDE SEQUENCE [LARGE SCALE GENOMIC DNA]</scope>
    <source>
        <strain evidence="2 3">16-35-5</strain>
    </source>
</reference>
<dbReference type="KEGG" id="aant:HUK68_03950"/>
<evidence type="ECO:0000256" key="1">
    <source>
        <dbReference type="SAM" id="SignalP"/>
    </source>
</evidence>
<dbReference type="PANTHER" id="PTHR39600:SF1">
    <property type="entry name" value="PEPTIDASE INHIBITOR I78 FAMILY PROTEIN"/>
    <property type="match status" value="1"/>
</dbReference>
<evidence type="ECO:0000313" key="3">
    <source>
        <dbReference type="Proteomes" id="UP000509579"/>
    </source>
</evidence>
<dbReference type="RefSeq" id="WP_175503020.1">
    <property type="nucleotide sequence ID" value="NZ_CAURQT010000001.1"/>
</dbReference>
<keyword evidence="3" id="KW-1185">Reference proteome</keyword>
<dbReference type="Gene3D" id="3.30.10.10">
    <property type="entry name" value="Trypsin Inhibitor V, subunit A"/>
    <property type="match status" value="1"/>
</dbReference>
<dbReference type="PANTHER" id="PTHR39600">
    <property type="entry name" value="PEPTIDASE INHIBITOR I78 FAMILY PROTEIN"/>
    <property type="match status" value="1"/>
</dbReference>
<dbReference type="AlphaFoldDB" id="A0A6N1X306"/>
<dbReference type="Proteomes" id="UP000509579">
    <property type="component" value="Chromosome"/>
</dbReference>
<dbReference type="PROSITE" id="PS51257">
    <property type="entry name" value="PROKAR_LIPOPROTEIN"/>
    <property type="match status" value="1"/>
</dbReference>